<dbReference type="InterPro" id="IPR011006">
    <property type="entry name" value="CheY-like_superfamily"/>
</dbReference>
<evidence type="ECO:0000256" key="2">
    <source>
        <dbReference type="ARBA" id="ARBA00023125"/>
    </source>
</evidence>
<dbReference type="Gene3D" id="3.40.50.2300">
    <property type="match status" value="1"/>
</dbReference>
<dbReference type="SMART" id="SM00421">
    <property type="entry name" value="HTH_LUXR"/>
    <property type="match status" value="1"/>
</dbReference>
<evidence type="ECO:0000313" key="6">
    <source>
        <dbReference type="EMBL" id="TWT68318.1"/>
    </source>
</evidence>
<dbReference type="PROSITE" id="PS50110">
    <property type="entry name" value="RESPONSE_REGULATORY"/>
    <property type="match status" value="1"/>
</dbReference>
<dbReference type="PANTHER" id="PTHR43214:SF43">
    <property type="entry name" value="TWO-COMPONENT RESPONSE REGULATOR"/>
    <property type="match status" value="1"/>
</dbReference>
<dbReference type="SUPFAM" id="SSF52172">
    <property type="entry name" value="CheY-like"/>
    <property type="match status" value="1"/>
</dbReference>
<dbReference type="InterPro" id="IPR039420">
    <property type="entry name" value="WalR-like"/>
</dbReference>
<accession>A0A5C5Y005</accession>
<dbReference type="PROSITE" id="PS50043">
    <property type="entry name" value="HTH_LUXR_2"/>
    <property type="match status" value="1"/>
</dbReference>
<dbReference type="OrthoDB" id="275810at2"/>
<keyword evidence="1 3" id="KW-0597">Phosphoprotein</keyword>
<dbReference type="Pfam" id="PF00196">
    <property type="entry name" value="GerE"/>
    <property type="match status" value="1"/>
</dbReference>
<dbReference type="InterPro" id="IPR058245">
    <property type="entry name" value="NreC/VraR/RcsB-like_REC"/>
</dbReference>
<dbReference type="InterPro" id="IPR001789">
    <property type="entry name" value="Sig_transdc_resp-reg_receiver"/>
</dbReference>
<dbReference type="EMBL" id="SJPL01000001">
    <property type="protein sequence ID" value="TWT68318.1"/>
    <property type="molecule type" value="Genomic_DNA"/>
</dbReference>
<dbReference type="AlphaFoldDB" id="A0A5C5Y005"/>
<feature type="domain" description="Response regulatory" evidence="5">
    <location>
        <begin position="20"/>
        <end position="137"/>
    </location>
</feature>
<dbReference type="InterPro" id="IPR016032">
    <property type="entry name" value="Sig_transdc_resp-reg_C-effctor"/>
</dbReference>
<evidence type="ECO:0000256" key="1">
    <source>
        <dbReference type="ARBA" id="ARBA00022553"/>
    </source>
</evidence>
<dbReference type="CDD" id="cd17535">
    <property type="entry name" value="REC_NarL-like"/>
    <property type="match status" value="1"/>
</dbReference>
<dbReference type="PRINTS" id="PR00038">
    <property type="entry name" value="HTHLUXR"/>
</dbReference>
<dbReference type="Pfam" id="PF00072">
    <property type="entry name" value="Response_reg"/>
    <property type="match status" value="1"/>
</dbReference>
<reference evidence="6 7" key="1">
    <citation type="submission" date="2019-02" db="EMBL/GenBank/DDBJ databases">
        <title>Deep-cultivation of Planctomycetes and their phenomic and genomic characterization uncovers novel biology.</title>
        <authorList>
            <person name="Wiegand S."/>
            <person name="Jogler M."/>
            <person name="Boedeker C."/>
            <person name="Pinto D."/>
            <person name="Vollmers J."/>
            <person name="Rivas-Marin E."/>
            <person name="Kohn T."/>
            <person name="Peeters S.H."/>
            <person name="Heuer A."/>
            <person name="Rast P."/>
            <person name="Oberbeckmann S."/>
            <person name="Bunk B."/>
            <person name="Jeske O."/>
            <person name="Meyerdierks A."/>
            <person name="Storesund J.E."/>
            <person name="Kallscheuer N."/>
            <person name="Luecker S."/>
            <person name="Lage O.M."/>
            <person name="Pohl T."/>
            <person name="Merkel B.J."/>
            <person name="Hornburger P."/>
            <person name="Mueller R.-W."/>
            <person name="Bruemmer F."/>
            <person name="Labrenz M."/>
            <person name="Spormann A.M."/>
            <person name="Op Den Camp H."/>
            <person name="Overmann J."/>
            <person name="Amann R."/>
            <person name="Jetten M.S.M."/>
            <person name="Mascher T."/>
            <person name="Medema M.H."/>
            <person name="Devos D.P."/>
            <person name="Kaster A.-K."/>
            <person name="Ovreas L."/>
            <person name="Rohde M."/>
            <person name="Galperin M.Y."/>
            <person name="Jogler C."/>
        </authorList>
    </citation>
    <scope>NUCLEOTIDE SEQUENCE [LARGE SCALE GENOMIC DNA]</scope>
    <source>
        <strain evidence="6 7">Pan14r</strain>
    </source>
</reference>
<protein>
    <submittedName>
        <fullName evidence="6">Transcriptional regulatory protein DegU</fullName>
    </submittedName>
</protein>
<dbReference type="GO" id="GO:0003677">
    <property type="term" value="F:DNA binding"/>
    <property type="evidence" value="ECO:0007669"/>
    <property type="project" value="UniProtKB-KW"/>
</dbReference>
<dbReference type="GO" id="GO:0006355">
    <property type="term" value="P:regulation of DNA-templated transcription"/>
    <property type="evidence" value="ECO:0007669"/>
    <property type="project" value="InterPro"/>
</dbReference>
<proteinExistence type="predicted"/>
<evidence type="ECO:0000259" key="5">
    <source>
        <dbReference type="PROSITE" id="PS50110"/>
    </source>
</evidence>
<feature type="domain" description="HTH luxR-type" evidence="4">
    <location>
        <begin position="160"/>
        <end position="225"/>
    </location>
</feature>
<dbReference type="CDD" id="cd06170">
    <property type="entry name" value="LuxR_C_like"/>
    <property type="match status" value="1"/>
</dbReference>
<dbReference type="PANTHER" id="PTHR43214">
    <property type="entry name" value="TWO-COMPONENT RESPONSE REGULATOR"/>
    <property type="match status" value="1"/>
</dbReference>
<gene>
    <name evidence="6" type="primary">degU_1</name>
    <name evidence="6" type="ORF">Pan14r_05620</name>
</gene>
<name>A0A5C5Y005_9PLAN</name>
<keyword evidence="7" id="KW-1185">Reference proteome</keyword>
<evidence type="ECO:0000259" key="4">
    <source>
        <dbReference type="PROSITE" id="PS50043"/>
    </source>
</evidence>
<dbReference type="InterPro" id="IPR000792">
    <property type="entry name" value="Tscrpt_reg_LuxR_C"/>
</dbReference>
<dbReference type="SUPFAM" id="SSF46894">
    <property type="entry name" value="C-terminal effector domain of the bipartite response regulators"/>
    <property type="match status" value="1"/>
</dbReference>
<organism evidence="6 7">
    <name type="scientific">Crateriforma conspicua</name>
    <dbReference type="NCBI Taxonomy" id="2527996"/>
    <lineage>
        <taxon>Bacteria</taxon>
        <taxon>Pseudomonadati</taxon>
        <taxon>Planctomycetota</taxon>
        <taxon>Planctomycetia</taxon>
        <taxon>Planctomycetales</taxon>
        <taxon>Planctomycetaceae</taxon>
        <taxon>Crateriforma</taxon>
    </lineage>
</organism>
<dbReference type="GO" id="GO:0000160">
    <property type="term" value="P:phosphorelay signal transduction system"/>
    <property type="evidence" value="ECO:0007669"/>
    <property type="project" value="InterPro"/>
</dbReference>
<dbReference type="SMART" id="SM00448">
    <property type="entry name" value="REC"/>
    <property type="match status" value="1"/>
</dbReference>
<comment type="caution">
    <text evidence="6">The sequence shown here is derived from an EMBL/GenBank/DDBJ whole genome shotgun (WGS) entry which is preliminary data.</text>
</comment>
<evidence type="ECO:0000313" key="7">
    <source>
        <dbReference type="Proteomes" id="UP000317238"/>
    </source>
</evidence>
<sequence>MNLEHNADIPSAATPESNIRVWLIEDNDAYRRSLSRVIDLLDDCVCEYDFDSAESAIRRFREGRQPDVVLLDIGLPGIDGITAIGQIREIYPDCKLVILTVFDDHDRIFGAVCAGADGYLLKTSSNEDIERAIREVLAGGASMTPQVARKVLTLMNHSRPTVDDSGLSPREMEVLSRLVEGMTKEEIGVALGISRHTVDKHVRAIYQKLHVNTRAGATAAAIRRGLV</sequence>
<keyword evidence="2" id="KW-0238">DNA-binding</keyword>
<dbReference type="RefSeq" id="WP_145296648.1">
    <property type="nucleotide sequence ID" value="NZ_CP036319.1"/>
</dbReference>
<feature type="modified residue" description="4-aspartylphosphate" evidence="3">
    <location>
        <position position="72"/>
    </location>
</feature>
<dbReference type="Proteomes" id="UP000317238">
    <property type="component" value="Unassembled WGS sequence"/>
</dbReference>
<evidence type="ECO:0000256" key="3">
    <source>
        <dbReference type="PROSITE-ProRule" id="PRU00169"/>
    </source>
</evidence>